<organism evidence="3 4">
    <name type="scientific">Cryobacterium psychrophilum</name>
    <dbReference type="NCBI Taxonomy" id="41988"/>
    <lineage>
        <taxon>Bacteria</taxon>
        <taxon>Bacillati</taxon>
        <taxon>Actinomycetota</taxon>
        <taxon>Actinomycetes</taxon>
        <taxon>Micrococcales</taxon>
        <taxon>Microbacteriaceae</taxon>
        <taxon>Cryobacterium</taxon>
    </lineage>
</organism>
<dbReference type="InterPro" id="IPR000182">
    <property type="entry name" value="GNAT_dom"/>
</dbReference>
<dbReference type="AlphaFoldDB" id="A0A4Y8KQ86"/>
<dbReference type="PANTHER" id="PTHR43877">
    <property type="entry name" value="AMINOALKYLPHOSPHONATE N-ACETYLTRANSFERASE-RELATED-RELATED"/>
    <property type="match status" value="1"/>
</dbReference>
<dbReference type="OrthoDB" id="3190820at2"/>
<gene>
    <name evidence="3" type="ORF">E3T53_15795</name>
</gene>
<dbReference type="RefSeq" id="WP_134172861.1">
    <property type="nucleotide sequence ID" value="NZ_SODI01000001.1"/>
</dbReference>
<comment type="caution">
    <text evidence="3">The sequence shown here is derived from an EMBL/GenBank/DDBJ whole genome shotgun (WGS) entry which is preliminary data.</text>
</comment>
<dbReference type="Gene3D" id="3.40.630.30">
    <property type="match status" value="1"/>
</dbReference>
<keyword evidence="1 3" id="KW-0808">Transferase</keyword>
<keyword evidence="2" id="KW-0012">Acyltransferase</keyword>
<dbReference type="InterPro" id="IPR050832">
    <property type="entry name" value="Bact_Acetyltransf"/>
</dbReference>
<sequence>MPALIAIEPPRQSDVEALLRLSSEFTLALYPAENNYLLGLAELERAGVCVYVARAEDGTALGIAATVPLEADTLELKRMFVHPAARGLGLASQLLGRIEADAASRGIRELRLETGSRHDAALSFYRRLGYARIAAFGPYVGDELSVCFAKAL</sequence>
<accession>A0A4Y8KQ86</accession>
<dbReference type="CDD" id="cd04301">
    <property type="entry name" value="NAT_SF"/>
    <property type="match status" value="1"/>
</dbReference>
<dbReference type="EMBL" id="SOHQ01000043">
    <property type="protein sequence ID" value="TFD75548.1"/>
    <property type="molecule type" value="Genomic_DNA"/>
</dbReference>
<evidence type="ECO:0000313" key="3">
    <source>
        <dbReference type="EMBL" id="TFD75548.1"/>
    </source>
</evidence>
<dbReference type="GO" id="GO:0016747">
    <property type="term" value="F:acyltransferase activity, transferring groups other than amino-acyl groups"/>
    <property type="evidence" value="ECO:0007669"/>
    <property type="project" value="InterPro"/>
</dbReference>
<dbReference type="PROSITE" id="PS51186">
    <property type="entry name" value="GNAT"/>
    <property type="match status" value="1"/>
</dbReference>
<name>A0A4Y8KQ86_9MICO</name>
<dbReference type="InterPro" id="IPR016181">
    <property type="entry name" value="Acyl_CoA_acyltransferase"/>
</dbReference>
<reference evidence="3 4" key="1">
    <citation type="submission" date="2019-03" db="EMBL/GenBank/DDBJ databases">
        <title>Genomics of glacier-inhabiting Cryobacterium strains.</title>
        <authorList>
            <person name="Liu Q."/>
            <person name="Xin Y.-H."/>
        </authorList>
    </citation>
    <scope>NUCLEOTIDE SEQUENCE [LARGE SCALE GENOMIC DNA]</scope>
    <source>
        <strain evidence="3 4">CGMCC 1.4292</strain>
    </source>
</reference>
<evidence type="ECO:0000256" key="1">
    <source>
        <dbReference type="ARBA" id="ARBA00022679"/>
    </source>
</evidence>
<dbReference type="Pfam" id="PF00583">
    <property type="entry name" value="Acetyltransf_1"/>
    <property type="match status" value="1"/>
</dbReference>
<keyword evidence="4" id="KW-1185">Reference proteome</keyword>
<dbReference type="SUPFAM" id="SSF55729">
    <property type="entry name" value="Acyl-CoA N-acyltransferases (Nat)"/>
    <property type="match status" value="1"/>
</dbReference>
<dbReference type="PANTHER" id="PTHR43877:SF2">
    <property type="entry name" value="AMINOALKYLPHOSPHONATE N-ACETYLTRANSFERASE-RELATED"/>
    <property type="match status" value="1"/>
</dbReference>
<protein>
    <submittedName>
        <fullName evidence="3">N-acetyltransferase</fullName>
    </submittedName>
</protein>
<proteinExistence type="predicted"/>
<evidence type="ECO:0000256" key="2">
    <source>
        <dbReference type="ARBA" id="ARBA00023315"/>
    </source>
</evidence>
<evidence type="ECO:0000313" key="4">
    <source>
        <dbReference type="Proteomes" id="UP000298218"/>
    </source>
</evidence>
<dbReference type="Proteomes" id="UP000298218">
    <property type="component" value="Unassembled WGS sequence"/>
</dbReference>